<proteinExistence type="predicted"/>
<dbReference type="SMART" id="SM00382">
    <property type="entry name" value="AAA"/>
    <property type="match status" value="1"/>
</dbReference>
<dbReference type="CDD" id="cd18809">
    <property type="entry name" value="SF1_C_RecD"/>
    <property type="match status" value="1"/>
</dbReference>
<sequence>MLQEKALALLKSGKNVFLTGSAGTGKTYILNQYITYLKERKITVATTASTGIAATHMNGMTIHSWAGIGVKEHLTNNQLASMKDKKYLRDHLEKTNVLIIDEISMLHKTQLNLVNRVLQYFQGNEKPFGGIQVVLCGDFFQLPPIGNPGERSSDKFAFMSEAWVEANFNIAYLTEQYRQEGGELNQILNEIRACQISQQSKAALMAAEHTSFSEDIEPTKLYTHNYDVDSINKAHLDKLKSRKKTFTAETKGNEKLLMTLKNSVLANEELELKIGAKVMFVKNNNEKGYVNGSMGTVIGFNEENIPSVKLYDGRTVYAHQESWGVQDEKGKVLASFNQIPLRLAWAITIHKCQGMTLDAAEIDLSKTFEKGQGYVGLSRLKKLDNLKLVGFNEMALEVDNLAFKADLRFQELSAQAELQYTTPELEKEAIVFIKSCGGLTNPSDIDRNKKKIKEKKKGKKESTYEITLEYMRQAMSIKEIAEERGMTTGTIAGHLIRLKKENPDFNFSQYKPKKSICDKVEIAYKMQPKGEPISTKNIYDALEGKVTYDDIKLALAFVV</sequence>
<gene>
    <name evidence="10" type="ORF">GQN54_10330</name>
</gene>
<evidence type="ECO:0000256" key="8">
    <source>
        <dbReference type="ARBA" id="ARBA00023235"/>
    </source>
</evidence>
<keyword evidence="1" id="KW-0547">Nucleotide-binding</keyword>
<dbReference type="Pfam" id="PF21530">
    <property type="entry name" value="Pif1_2B_dom"/>
    <property type="match status" value="1"/>
</dbReference>
<dbReference type="InterPro" id="IPR051055">
    <property type="entry name" value="PIF1_helicase"/>
</dbReference>
<evidence type="ECO:0000256" key="3">
    <source>
        <dbReference type="ARBA" id="ARBA00022801"/>
    </source>
</evidence>
<dbReference type="Gene3D" id="3.40.50.300">
    <property type="entry name" value="P-loop containing nucleotide triphosphate hydrolases"/>
    <property type="match status" value="1"/>
</dbReference>
<dbReference type="Proteomes" id="UP000470771">
    <property type="component" value="Unassembled WGS sequence"/>
</dbReference>
<protein>
    <submittedName>
        <fullName evidence="10">AAA family ATPase</fullName>
    </submittedName>
</protein>
<evidence type="ECO:0000259" key="9">
    <source>
        <dbReference type="SMART" id="SM00382"/>
    </source>
</evidence>
<keyword evidence="11" id="KW-1185">Reference proteome</keyword>
<dbReference type="InterPro" id="IPR049163">
    <property type="entry name" value="Pif1-like_2B_dom"/>
</dbReference>
<dbReference type="AlphaFoldDB" id="A0A6N9NQ42"/>
<evidence type="ECO:0000313" key="11">
    <source>
        <dbReference type="Proteomes" id="UP000470771"/>
    </source>
</evidence>
<keyword evidence="8" id="KW-0413">Isomerase</keyword>
<dbReference type="InterPro" id="IPR027417">
    <property type="entry name" value="P-loop_NTPase"/>
</dbReference>
<dbReference type="InterPro" id="IPR029491">
    <property type="entry name" value="Helicase_HTH"/>
</dbReference>
<evidence type="ECO:0000256" key="6">
    <source>
        <dbReference type="ARBA" id="ARBA00023125"/>
    </source>
</evidence>
<evidence type="ECO:0000256" key="2">
    <source>
        <dbReference type="ARBA" id="ARBA00022763"/>
    </source>
</evidence>
<dbReference type="Pfam" id="PF05970">
    <property type="entry name" value="PIF1"/>
    <property type="match status" value="1"/>
</dbReference>
<evidence type="ECO:0000256" key="1">
    <source>
        <dbReference type="ARBA" id="ARBA00022741"/>
    </source>
</evidence>
<accession>A0A6N9NQ42</accession>
<dbReference type="EMBL" id="WWNE01000007">
    <property type="protein sequence ID" value="NBG66515.1"/>
    <property type="molecule type" value="Genomic_DNA"/>
</dbReference>
<name>A0A6N9NQ42_9FLAO</name>
<dbReference type="InterPro" id="IPR010285">
    <property type="entry name" value="DNA_helicase_pif1-like_DEAD"/>
</dbReference>
<evidence type="ECO:0000256" key="7">
    <source>
        <dbReference type="ARBA" id="ARBA00023204"/>
    </source>
</evidence>
<evidence type="ECO:0000256" key="4">
    <source>
        <dbReference type="ARBA" id="ARBA00022806"/>
    </source>
</evidence>
<feature type="domain" description="AAA+ ATPase" evidence="9">
    <location>
        <begin position="12"/>
        <end position="285"/>
    </location>
</feature>
<evidence type="ECO:0000313" key="10">
    <source>
        <dbReference type="EMBL" id="NBG66515.1"/>
    </source>
</evidence>
<organism evidence="10 11">
    <name type="scientific">Acidiluteibacter ferrifornacis</name>
    <dbReference type="NCBI Taxonomy" id="2692424"/>
    <lineage>
        <taxon>Bacteria</taxon>
        <taxon>Pseudomonadati</taxon>
        <taxon>Bacteroidota</taxon>
        <taxon>Flavobacteriia</taxon>
        <taxon>Flavobacteriales</taxon>
        <taxon>Cryomorphaceae</taxon>
        <taxon>Acidiluteibacter</taxon>
    </lineage>
</organism>
<dbReference type="Gene3D" id="2.30.30.940">
    <property type="match status" value="1"/>
</dbReference>
<dbReference type="PANTHER" id="PTHR47642:SF5">
    <property type="entry name" value="ATP-DEPENDENT DNA HELICASE"/>
    <property type="match status" value="1"/>
</dbReference>
<dbReference type="PANTHER" id="PTHR47642">
    <property type="entry name" value="ATP-DEPENDENT DNA HELICASE"/>
    <property type="match status" value="1"/>
</dbReference>
<keyword evidence="6" id="KW-0238">DNA-binding</keyword>
<comment type="caution">
    <text evidence="10">The sequence shown here is derived from an EMBL/GenBank/DDBJ whole genome shotgun (WGS) entry which is preliminary data.</text>
</comment>
<reference evidence="10 11" key="1">
    <citation type="submission" date="2019-12" db="EMBL/GenBank/DDBJ databases">
        <authorList>
            <person name="Zhao J."/>
        </authorList>
    </citation>
    <scope>NUCLEOTIDE SEQUENCE [LARGE SCALE GENOMIC DNA]</scope>
    <source>
        <strain evidence="10 11">S-15</strain>
    </source>
</reference>
<dbReference type="GO" id="GO:0003678">
    <property type="term" value="F:DNA helicase activity"/>
    <property type="evidence" value="ECO:0007669"/>
    <property type="project" value="InterPro"/>
</dbReference>
<keyword evidence="4" id="KW-0347">Helicase</keyword>
<evidence type="ECO:0000256" key="5">
    <source>
        <dbReference type="ARBA" id="ARBA00022840"/>
    </source>
</evidence>
<dbReference type="InterPro" id="IPR003593">
    <property type="entry name" value="AAA+_ATPase"/>
</dbReference>
<dbReference type="GO" id="GO:0000723">
    <property type="term" value="P:telomere maintenance"/>
    <property type="evidence" value="ECO:0007669"/>
    <property type="project" value="InterPro"/>
</dbReference>
<dbReference type="RefSeq" id="WP_160633460.1">
    <property type="nucleotide sequence ID" value="NZ_WWNE01000007.1"/>
</dbReference>
<keyword evidence="3" id="KW-0378">Hydrolase</keyword>
<dbReference type="Pfam" id="PF14493">
    <property type="entry name" value="HTH_40"/>
    <property type="match status" value="1"/>
</dbReference>
<keyword evidence="2" id="KW-0227">DNA damage</keyword>
<dbReference type="GO" id="GO:0006281">
    <property type="term" value="P:DNA repair"/>
    <property type="evidence" value="ECO:0007669"/>
    <property type="project" value="InterPro"/>
</dbReference>
<dbReference type="SUPFAM" id="SSF52540">
    <property type="entry name" value="P-loop containing nucleoside triphosphate hydrolases"/>
    <property type="match status" value="2"/>
</dbReference>
<keyword evidence="7" id="KW-0234">DNA repair</keyword>
<keyword evidence="5" id="KW-0067">ATP-binding</keyword>
<dbReference type="CDD" id="cd18037">
    <property type="entry name" value="DEXSc_Pif1_like"/>
    <property type="match status" value="1"/>
</dbReference>